<keyword evidence="1" id="KW-1133">Transmembrane helix</keyword>
<reference evidence="2" key="1">
    <citation type="submission" date="2021-02" db="EMBL/GenBank/DDBJ databases">
        <title>Metagenome analyses of Stigonema ocellatum DSM 106950, Chlorogloea purpurea SAG 13.99 and Gomphosphaeria aponina DSM 107014.</title>
        <authorList>
            <person name="Marter P."/>
            <person name="Huang S."/>
        </authorList>
    </citation>
    <scope>NUCLEOTIDE SEQUENCE</scope>
    <source>
        <strain evidence="2">JP213</strain>
    </source>
</reference>
<dbReference type="AlphaFoldDB" id="A0A941JSW8"/>
<dbReference type="EMBL" id="JADQBC010000034">
    <property type="protein sequence ID" value="MBR8827532.1"/>
    <property type="molecule type" value="Genomic_DNA"/>
</dbReference>
<organism evidence="2 3">
    <name type="scientific">Gomphosphaeria aponina SAG 52.96 = DSM 107014</name>
    <dbReference type="NCBI Taxonomy" id="1521640"/>
    <lineage>
        <taxon>Bacteria</taxon>
        <taxon>Bacillati</taxon>
        <taxon>Cyanobacteriota</taxon>
        <taxon>Cyanophyceae</taxon>
        <taxon>Oscillatoriophycideae</taxon>
        <taxon>Chroococcales</taxon>
        <taxon>Gomphosphaeriaceae</taxon>
        <taxon>Gomphosphaeria</taxon>
    </lineage>
</organism>
<evidence type="ECO:0000313" key="3">
    <source>
        <dbReference type="Proteomes" id="UP000767446"/>
    </source>
</evidence>
<keyword evidence="1" id="KW-0812">Transmembrane</keyword>
<evidence type="ECO:0000256" key="1">
    <source>
        <dbReference type="SAM" id="Phobius"/>
    </source>
</evidence>
<evidence type="ECO:0000313" key="2">
    <source>
        <dbReference type="EMBL" id="MBR8827532.1"/>
    </source>
</evidence>
<gene>
    <name evidence="2" type="ORF">DSM107014_06425</name>
</gene>
<feature type="transmembrane region" description="Helical" evidence="1">
    <location>
        <begin position="91"/>
        <end position="114"/>
    </location>
</feature>
<protein>
    <submittedName>
        <fullName evidence="2">Uncharacterized protein</fullName>
    </submittedName>
</protein>
<keyword evidence="1" id="KW-0472">Membrane</keyword>
<accession>A0A941JSW8</accession>
<proteinExistence type="predicted"/>
<comment type="caution">
    <text evidence="2">The sequence shown here is derived from an EMBL/GenBank/DDBJ whole genome shotgun (WGS) entry which is preliminary data.</text>
</comment>
<dbReference type="Proteomes" id="UP000767446">
    <property type="component" value="Unassembled WGS sequence"/>
</dbReference>
<sequence>MTVSIEMDIKELLVKIEQKIDNLDPKIDQKIEHLDQKINQKIEHLDRKFEQKFDILNKELQDTKASQIRLEEKGIVIEKEIIDVKTRLNTFTIGFLGIIGVLVTGILAAIWNLILTNKI</sequence>
<dbReference type="Gene3D" id="1.20.120.20">
    <property type="entry name" value="Apolipoprotein"/>
    <property type="match status" value="1"/>
</dbReference>
<name>A0A941JSW8_9CHRO</name>